<dbReference type="PROSITE" id="PS51786">
    <property type="entry name" value="LON_PROTEOLYTIC"/>
    <property type="match status" value="1"/>
</dbReference>
<comment type="caution">
    <text evidence="6">The sequence shown here is derived from an EMBL/GenBank/DDBJ whole genome shotgun (WGS) entry which is preliminary data.</text>
</comment>
<evidence type="ECO:0000256" key="1">
    <source>
        <dbReference type="PROSITE-ProRule" id="PRU01122"/>
    </source>
</evidence>
<sequence length="461" mass="46646">MSEQGTGRTGHDRRPVPPSPAETAGAPLAADPGTTTHADPATAERADPATAEATRPGWRATSAPHPAPGTEPESTNGAADAATGEREAGEAPGPDEPYVSRRAVTMVVSGALLSALLLVIMLVPLPYAVQRPGPTVNTLGEADGEPLIQIDGAETYPTSGELRLTTVSVIGGPGYPVTAADVVAGWLDEEEVVLPVEAVFPDGTTREEIDEQSTAQMASSQTNATVAALEELGYDVPMVLTVRDVAPGSGAEGVVEEGDVITSIQPEGEERTEVEAFSDLAAVLSRTAAGTPVTLGVLRDGDPTDLAVATMDHPGTTAAPDGEQQGSLLGVVLDPQVELPVDIDFDIDNIGGPSAGTMFALGIIDRLTPGEMTGGEKIAGTGTMNLAGEVGAIGGIRQKLAGATRAGAQWFLAPEGNCGEVVGHVPDGLQVVRVGTLGEARDAVEAIGSGDGASLPSCEAG</sequence>
<keyword evidence="1" id="KW-0378">Hydrolase</keyword>
<dbReference type="SUPFAM" id="SSF54211">
    <property type="entry name" value="Ribosomal protein S5 domain 2-like"/>
    <property type="match status" value="1"/>
</dbReference>
<keyword evidence="3" id="KW-0812">Transmembrane</keyword>
<dbReference type="PROSITE" id="PS50106">
    <property type="entry name" value="PDZ"/>
    <property type="match status" value="1"/>
</dbReference>
<dbReference type="InterPro" id="IPR036034">
    <property type="entry name" value="PDZ_sf"/>
</dbReference>
<dbReference type="InterPro" id="IPR020568">
    <property type="entry name" value="Ribosomal_Su5_D2-typ_SF"/>
</dbReference>
<keyword evidence="3" id="KW-1133">Transmembrane helix</keyword>
<evidence type="ECO:0000313" key="6">
    <source>
        <dbReference type="EMBL" id="GAA4288441.1"/>
    </source>
</evidence>
<feature type="domain" description="Lon proteolytic" evidence="5">
    <location>
        <begin position="349"/>
        <end position="447"/>
    </location>
</feature>
<reference evidence="7" key="1">
    <citation type="journal article" date="2019" name="Int. J. Syst. Evol. Microbiol.">
        <title>The Global Catalogue of Microorganisms (GCM) 10K type strain sequencing project: providing services to taxonomists for standard genome sequencing and annotation.</title>
        <authorList>
            <consortium name="The Broad Institute Genomics Platform"/>
            <consortium name="The Broad Institute Genome Sequencing Center for Infectious Disease"/>
            <person name="Wu L."/>
            <person name="Ma J."/>
        </authorList>
    </citation>
    <scope>NUCLEOTIDE SEQUENCE [LARGE SCALE GENOMIC DNA]</scope>
    <source>
        <strain evidence="7">JCM 17459</strain>
    </source>
</reference>
<dbReference type="InterPro" id="IPR001478">
    <property type="entry name" value="PDZ"/>
</dbReference>
<name>A0ABP8EWR5_9MICO</name>
<dbReference type="Gene3D" id="2.30.42.10">
    <property type="match status" value="1"/>
</dbReference>
<dbReference type="Proteomes" id="UP001499841">
    <property type="component" value="Unassembled WGS sequence"/>
</dbReference>
<keyword evidence="7" id="KW-1185">Reference proteome</keyword>
<protein>
    <recommendedName>
        <fullName evidence="1">endopeptidase La</fullName>
        <ecNumber evidence="1">3.4.21.53</ecNumber>
    </recommendedName>
</protein>
<evidence type="ECO:0000259" key="5">
    <source>
        <dbReference type="PROSITE" id="PS51786"/>
    </source>
</evidence>
<feature type="transmembrane region" description="Helical" evidence="3">
    <location>
        <begin position="103"/>
        <end position="127"/>
    </location>
</feature>
<keyword evidence="1" id="KW-0645">Protease</keyword>
<keyword evidence="3" id="KW-0472">Membrane</keyword>
<dbReference type="EC" id="3.4.21.53" evidence="1"/>
<dbReference type="Gene3D" id="3.30.230.10">
    <property type="match status" value="1"/>
</dbReference>
<dbReference type="SUPFAM" id="SSF50156">
    <property type="entry name" value="PDZ domain-like"/>
    <property type="match status" value="1"/>
</dbReference>
<comment type="catalytic activity">
    <reaction evidence="1">
        <text>Hydrolysis of proteins in presence of ATP.</text>
        <dbReference type="EC" id="3.4.21.53"/>
    </reaction>
</comment>
<feature type="active site" evidence="1">
    <location>
        <position position="399"/>
    </location>
</feature>
<dbReference type="RefSeq" id="WP_345042368.1">
    <property type="nucleotide sequence ID" value="NZ_BAABBA010000014.1"/>
</dbReference>
<proteinExistence type="inferred from homology"/>
<dbReference type="InterPro" id="IPR008269">
    <property type="entry name" value="Lon_proteolytic"/>
</dbReference>
<gene>
    <name evidence="6" type="ORF">GCM10022262_28010</name>
</gene>
<organism evidence="6 7">
    <name type="scientific">Georgenia daeguensis</name>
    <dbReference type="NCBI Taxonomy" id="908355"/>
    <lineage>
        <taxon>Bacteria</taxon>
        <taxon>Bacillati</taxon>
        <taxon>Actinomycetota</taxon>
        <taxon>Actinomycetes</taxon>
        <taxon>Micrococcales</taxon>
        <taxon>Bogoriellaceae</taxon>
        <taxon>Georgenia</taxon>
    </lineage>
</organism>
<dbReference type="InterPro" id="IPR014721">
    <property type="entry name" value="Ribsml_uS5_D2-typ_fold_subgr"/>
</dbReference>
<evidence type="ECO:0000313" key="7">
    <source>
        <dbReference type="Proteomes" id="UP001499841"/>
    </source>
</evidence>
<evidence type="ECO:0000256" key="3">
    <source>
        <dbReference type="SAM" id="Phobius"/>
    </source>
</evidence>
<accession>A0ABP8EWR5</accession>
<evidence type="ECO:0000259" key="4">
    <source>
        <dbReference type="PROSITE" id="PS50106"/>
    </source>
</evidence>
<dbReference type="EMBL" id="BAABBA010000014">
    <property type="protein sequence ID" value="GAA4288441.1"/>
    <property type="molecule type" value="Genomic_DNA"/>
</dbReference>
<feature type="domain" description="PDZ" evidence="4">
    <location>
        <begin position="214"/>
        <end position="301"/>
    </location>
</feature>
<feature type="active site" evidence="1">
    <location>
        <position position="354"/>
    </location>
</feature>
<keyword evidence="1" id="KW-0720">Serine protease</keyword>
<evidence type="ECO:0000256" key="2">
    <source>
        <dbReference type="SAM" id="MobiDB-lite"/>
    </source>
</evidence>
<dbReference type="Pfam" id="PF05362">
    <property type="entry name" value="Lon_C"/>
    <property type="match status" value="1"/>
</dbReference>
<comment type="similarity">
    <text evidence="1">Belongs to the peptidase S16 family.</text>
</comment>
<feature type="region of interest" description="Disordered" evidence="2">
    <location>
        <begin position="1"/>
        <end position="97"/>
    </location>
</feature>